<protein>
    <submittedName>
        <fullName evidence="1">Uncharacterized protein</fullName>
    </submittedName>
</protein>
<organism evidence="1 2">
    <name type="scientific">Conoideocrella luteorostrata</name>
    <dbReference type="NCBI Taxonomy" id="1105319"/>
    <lineage>
        <taxon>Eukaryota</taxon>
        <taxon>Fungi</taxon>
        <taxon>Dikarya</taxon>
        <taxon>Ascomycota</taxon>
        <taxon>Pezizomycotina</taxon>
        <taxon>Sordariomycetes</taxon>
        <taxon>Hypocreomycetidae</taxon>
        <taxon>Hypocreales</taxon>
        <taxon>Clavicipitaceae</taxon>
        <taxon>Conoideocrella</taxon>
    </lineage>
</organism>
<comment type="caution">
    <text evidence="1">The sequence shown here is derived from an EMBL/GenBank/DDBJ whole genome shotgun (WGS) entry which is preliminary data.</text>
</comment>
<accession>A0AAJ0CKH2</accession>
<dbReference type="Proteomes" id="UP001251528">
    <property type="component" value="Unassembled WGS sequence"/>
</dbReference>
<dbReference type="AlphaFoldDB" id="A0AAJ0CKH2"/>
<reference evidence="1" key="1">
    <citation type="submission" date="2023-06" db="EMBL/GenBank/DDBJ databases">
        <title>Conoideocrella luteorostrata (Hypocreales: Clavicipitaceae), a potential biocontrol fungus for elongate hemlock scale in United States Christmas tree production areas.</title>
        <authorList>
            <person name="Barrett H."/>
            <person name="Lovett B."/>
            <person name="Macias A.M."/>
            <person name="Stajich J.E."/>
            <person name="Kasson M.T."/>
        </authorList>
    </citation>
    <scope>NUCLEOTIDE SEQUENCE</scope>
    <source>
        <strain evidence="1">ARSEF 14590</strain>
    </source>
</reference>
<proteinExistence type="predicted"/>
<keyword evidence="2" id="KW-1185">Reference proteome</keyword>
<evidence type="ECO:0000313" key="1">
    <source>
        <dbReference type="EMBL" id="KAK2594740.1"/>
    </source>
</evidence>
<gene>
    <name evidence="1" type="ORF">QQS21_007538</name>
</gene>
<evidence type="ECO:0000313" key="2">
    <source>
        <dbReference type="Proteomes" id="UP001251528"/>
    </source>
</evidence>
<dbReference type="EMBL" id="JASWJB010000157">
    <property type="protein sequence ID" value="KAK2594740.1"/>
    <property type="molecule type" value="Genomic_DNA"/>
</dbReference>
<sequence length="228" mass="25929">MPPSLRHENRIALQKSFYVPLLEILDLDEEMFQQRKAIDGSVGGRGKIDANVAPHSPYLDSTSFRAHLKELTLGSTLCLQNGQQPQSAFLVRVNGHGSNIRNSFLPNIRLDAWPFATFNERRQIKRTDFDERYNPAIGESSIIQARIGDIVLHISVNDFVGQNVNISWIYFCPDRGTSDPLYKANRPVSRAMDIPEEFYEEIKAISGLKITFSDVFGTDKPQMERHLH</sequence>
<name>A0AAJ0CKH2_9HYPO</name>